<dbReference type="EMBL" id="BLLK01000047">
    <property type="protein sequence ID" value="GFH54661.1"/>
    <property type="molecule type" value="Genomic_DNA"/>
</dbReference>
<keyword evidence="4" id="KW-1185">Reference proteome</keyword>
<dbReference type="AlphaFoldDB" id="A0AAD3H907"/>
<comment type="caution">
    <text evidence="3">The sequence shown here is derived from an EMBL/GenBank/DDBJ whole genome shotgun (WGS) entry which is preliminary data.</text>
</comment>
<keyword evidence="2" id="KW-0472">Membrane</keyword>
<protein>
    <submittedName>
        <fullName evidence="3">Uncharacterized protein</fullName>
    </submittedName>
</protein>
<proteinExistence type="predicted"/>
<feature type="transmembrane region" description="Helical" evidence="2">
    <location>
        <begin position="69"/>
        <end position="88"/>
    </location>
</feature>
<name>A0AAD3H907_9STRA</name>
<sequence length="564" mass="62723">MIVEGPSPSHKNASNNTKTIFAQNRNRNAIGATQPHHQSLKTKSEGSITHQNYPKRYKSPPLSKTLMQLFVHALFGAVFSVSTLAPVLKSAGYTLFVEYTVTSSCAFFAATTFLANSGNHELSFGKVDQKGDATSLYSWLALDNTKNRHGSFPALFSMDVLHQLWAQVQASTLLLFWTIIPCVSLLFQWVLSKEASSVGSNEIYFGTIFQAVTLSLLSTLFMGAYIMTSDIVQRINLLQPGLNVQRFIEKSGALDENVAVEDVIVDVILGGLGAKVLEYVIVPRMSFDRDGRMVLPHNMQKTRAMNFVGNDLESEELKRHDALVAIVKRGIETSRICGFTSFEDDLLKLCILEAFGGEEVESEQGPSLRLSHRHYMELSKRMTSSSSNKSASVQPLLPVVRALAAYIGGIGATLSDNNHFFYIPPCTSRSIEYTVKTLSRFMILNMIETDDSGITKKRYNRLSLMLPMVLGCIYQLRAGIFDFAAKLDSINRERQISKNVIARIHRREDISAIILSDPLLDHLFNVCDEAASMILGSLKETDGSDFSINVRNEGCRKWLASFQL</sequence>
<feature type="region of interest" description="Disordered" evidence="1">
    <location>
        <begin position="32"/>
        <end position="55"/>
    </location>
</feature>
<keyword evidence="2" id="KW-0812">Transmembrane</keyword>
<organism evidence="3 4">
    <name type="scientific">Chaetoceros tenuissimus</name>
    <dbReference type="NCBI Taxonomy" id="426638"/>
    <lineage>
        <taxon>Eukaryota</taxon>
        <taxon>Sar</taxon>
        <taxon>Stramenopiles</taxon>
        <taxon>Ochrophyta</taxon>
        <taxon>Bacillariophyta</taxon>
        <taxon>Coscinodiscophyceae</taxon>
        <taxon>Chaetocerotophycidae</taxon>
        <taxon>Chaetocerotales</taxon>
        <taxon>Chaetocerotaceae</taxon>
        <taxon>Chaetoceros</taxon>
    </lineage>
</organism>
<keyword evidence="2" id="KW-1133">Transmembrane helix</keyword>
<accession>A0AAD3H907</accession>
<feature type="transmembrane region" description="Helical" evidence="2">
    <location>
        <begin position="95"/>
        <end position="115"/>
    </location>
</feature>
<gene>
    <name evidence="3" type="ORF">CTEN210_11137</name>
</gene>
<evidence type="ECO:0000313" key="3">
    <source>
        <dbReference type="EMBL" id="GFH54661.1"/>
    </source>
</evidence>
<reference evidence="3 4" key="1">
    <citation type="journal article" date="2021" name="Sci. Rep.">
        <title>The genome of the diatom Chaetoceros tenuissimus carries an ancient integrated fragment of an extant virus.</title>
        <authorList>
            <person name="Hongo Y."/>
            <person name="Kimura K."/>
            <person name="Takaki Y."/>
            <person name="Yoshida Y."/>
            <person name="Baba S."/>
            <person name="Kobayashi G."/>
            <person name="Nagasaki K."/>
            <person name="Hano T."/>
            <person name="Tomaru Y."/>
        </authorList>
    </citation>
    <scope>NUCLEOTIDE SEQUENCE [LARGE SCALE GENOMIC DNA]</scope>
    <source>
        <strain evidence="3 4">NIES-3715</strain>
    </source>
</reference>
<evidence type="ECO:0000256" key="1">
    <source>
        <dbReference type="SAM" id="MobiDB-lite"/>
    </source>
</evidence>
<dbReference type="Proteomes" id="UP001054902">
    <property type="component" value="Unassembled WGS sequence"/>
</dbReference>
<feature type="transmembrane region" description="Helical" evidence="2">
    <location>
        <begin position="203"/>
        <end position="227"/>
    </location>
</feature>
<evidence type="ECO:0000256" key="2">
    <source>
        <dbReference type="SAM" id="Phobius"/>
    </source>
</evidence>
<feature type="transmembrane region" description="Helical" evidence="2">
    <location>
        <begin position="168"/>
        <end position="191"/>
    </location>
</feature>
<evidence type="ECO:0000313" key="4">
    <source>
        <dbReference type="Proteomes" id="UP001054902"/>
    </source>
</evidence>